<feature type="binding site" evidence="6">
    <location>
        <position position="31"/>
    </location>
    <ligand>
        <name>Mg(2+)</name>
        <dbReference type="ChEBI" id="CHEBI:18420"/>
    </ligand>
</feature>
<organism evidence="7 10">
    <name type="scientific">Adineta steineri</name>
    <dbReference type="NCBI Taxonomy" id="433720"/>
    <lineage>
        <taxon>Eukaryota</taxon>
        <taxon>Metazoa</taxon>
        <taxon>Spiralia</taxon>
        <taxon>Gnathifera</taxon>
        <taxon>Rotifera</taxon>
        <taxon>Eurotatoria</taxon>
        <taxon>Bdelloidea</taxon>
        <taxon>Adinetida</taxon>
        <taxon>Adinetidae</taxon>
        <taxon>Adineta</taxon>
    </lineage>
</organism>
<dbReference type="SMART" id="SM00177">
    <property type="entry name" value="ARF"/>
    <property type="match status" value="1"/>
</dbReference>
<dbReference type="SUPFAM" id="SSF52540">
    <property type="entry name" value="P-loop containing nucleoside triphosphate hydrolases"/>
    <property type="match status" value="1"/>
</dbReference>
<feature type="binding site" evidence="6">
    <location>
        <position position="48"/>
    </location>
    <ligand>
        <name>Mg(2+)</name>
        <dbReference type="ChEBI" id="CHEBI:18420"/>
    </ligand>
</feature>
<dbReference type="PRINTS" id="PR00328">
    <property type="entry name" value="SAR1GTPBP"/>
</dbReference>
<protein>
    <recommendedName>
        <fullName evidence="2">ADP-ribosylation factor-like protein 6</fullName>
    </recommendedName>
</protein>
<evidence type="ECO:0000256" key="5">
    <source>
        <dbReference type="PIRSR" id="PIRSR606689-1"/>
    </source>
</evidence>
<dbReference type="EMBL" id="CAJNOM010000117">
    <property type="protein sequence ID" value="CAF1081383.1"/>
    <property type="molecule type" value="Genomic_DNA"/>
</dbReference>
<evidence type="ECO:0000313" key="9">
    <source>
        <dbReference type="Proteomes" id="UP000663832"/>
    </source>
</evidence>
<feature type="binding site" evidence="5">
    <location>
        <begin position="24"/>
        <end position="31"/>
    </location>
    <ligand>
        <name>GTP</name>
        <dbReference type="ChEBI" id="CHEBI:37565"/>
    </ligand>
</feature>
<dbReference type="SMART" id="SM00178">
    <property type="entry name" value="SAR"/>
    <property type="match status" value="1"/>
</dbReference>
<dbReference type="Proteomes" id="UP000663832">
    <property type="component" value="Unassembled WGS sequence"/>
</dbReference>
<evidence type="ECO:0000313" key="8">
    <source>
        <dbReference type="EMBL" id="CAF1081383.1"/>
    </source>
</evidence>
<dbReference type="GO" id="GO:0003924">
    <property type="term" value="F:GTPase activity"/>
    <property type="evidence" value="ECO:0007669"/>
    <property type="project" value="InterPro"/>
</dbReference>
<keyword evidence="6" id="KW-0479">Metal-binding</keyword>
<dbReference type="GO" id="GO:0005525">
    <property type="term" value="F:GTP binding"/>
    <property type="evidence" value="ECO:0007669"/>
    <property type="project" value="UniProtKB-KW"/>
</dbReference>
<evidence type="ECO:0000256" key="3">
    <source>
        <dbReference type="ARBA" id="ARBA00022741"/>
    </source>
</evidence>
<dbReference type="InterPro" id="IPR027417">
    <property type="entry name" value="P-loop_NTPase"/>
</dbReference>
<dbReference type="FunFam" id="3.40.50.300:FF:001166">
    <property type="entry name" value="ADP-ribosylation factor D"/>
    <property type="match status" value="1"/>
</dbReference>
<dbReference type="AlphaFoldDB" id="A0A814KGG9"/>
<reference evidence="7" key="1">
    <citation type="submission" date="2021-02" db="EMBL/GenBank/DDBJ databases">
        <authorList>
            <person name="Nowell W R."/>
        </authorList>
    </citation>
    <scope>NUCLEOTIDE SEQUENCE</scope>
</reference>
<evidence type="ECO:0000256" key="1">
    <source>
        <dbReference type="ARBA" id="ARBA00010290"/>
    </source>
</evidence>
<dbReference type="InterPro" id="IPR006689">
    <property type="entry name" value="Small_GTPase_ARF/SAR"/>
</dbReference>
<dbReference type="CDD" id="cd00878">
    <property type="entry name" value="Arf_Arl"/>
    <property type="match status" value="1"/>
</dbReference>
<proteinExistence type="inferred from homology"/>
<dbReference type="Proteomes" id="UP000663877">
    <property type="component" value="Unassembled WGS sequence"/>
</dbReference>
<dbReference type="PROSITE" id="PS51417">
    <property type="entry name" value="ARF"/>
    <property type="match status" value="1"/>
</dbReference>
<feature type="binding site" evidence="5">
    <location>
        <begin position="126"/>
        <end position="129"/>
    </location>
    <ligand>
        <name>GTP</name>
        <dbReference type="ChEBI" id="CHEBI:37565"/>
    </ligand>
</feature>
<keyword evidence="9" id="KW-1185">Reference proteome</keyword>
<comment type="caution">
    <text evidence="7">The sequence shown here is derived from an EMBL/GenBank/DDBJ whole genome shotgun (WGS) entry which is preliminary data.</text>
</comment>
<evidence type="ECO:0000256" key="6">
    <source>
        <dbReference type="PIRSR" id="PIRSR606689-2"/>
    </source>
</evidence>
<gene>
    <name evidence="7" type="ORF">BJG266_LOCUS18508</name>
    <name evidence="8" type="ORF">QVE165_LOCUS19243</name>
</gene>
<dbReference type="Gene3D" id="3.40.50.300">
    <property type="entry name" value="P-loop containing nucleotide triphosphate hydrolases"/>
    <property type="match status" value="1"/>
</dbReference>
<accession>A0A814KGG9</accession>
<dbReference type="InterPro" id="IPR024156">
    <property type="entry name" value="Small_GTPase_ARF"/>
</dbReference>
<feature type="binding site" evidence="5">
    <location>
        <position position="70"/>
    </location>
    <ligand>
        <name>GTP</name>
        <dbReference type="ChEBI" id="CHEBI:37565"/>
    </ligand>
</feature>
<evidence type="ECO:0000313" key="7">
    <source>
        <dbReference type="EMBL" id="CAF1049119.1"/>
    </source>
</evidence>
<dbReference type="Pfam" id="PF00025">
    <property type="entry name" value="Arf"/>
    <property type="match status" value="1"/>
</dbReference>
<sequence>MSSSWQQMNYDPSNQGYPCIRVGGLAGAGKSTILHIIKQDETAAVIQTIGVSFEKWTTSNMDFTPWEYGGRMGIRSLPLVYHERTKALIFVIDSNDRNRINEACKELHGIANDDELRHKPILIFANKQDLPNGMSLDELRNELDLGEFDGNTKWHIQAVSAIQNKGFKEGFEWLANTLTKKTDFTTPIIETFNDSMVMKNDLLSVLDFVNLKKFLKKFVKF</sequence>
<dbReference type="EMBL" id="CAJNOI010000095">
    <property type="protein sequence ID" value="CAF1049119.1"/>
    <property type="molecule type" value="Genomic_DNA"/>
</dbReference>
<evidence type="ECO:0000256" key="4">
    <source>
        <dbReference type="ARBA" id="ARBA00023134"/>
    </source>
</evidence>
<dbReference type="OrthoDB" id="10027040at2759"/>
<comment type="similarity">
    <text evidence="1">Belongs to the small GTPase superfamily. Arf family.</text>
</comment>
<dbReference type="GO" id="GO:0046872">
    <property type="term" value="F:metal ion binding"/>
    <property type="evidence" value="ECO:0007669"/>
    <property type="project" value="UniProtKB-KW"/>
</dbReference>
<evidence type="ECO:0000313" key="10">
    <source>
        <dbReference type="Proteomes" id="UP000663877"/>
    </source>
</evidence>
<dbReference type="PANTHER" id="PTHR11711">
    <property type="entry name" value="ADP RIBOSYLATION FACTOR-RELATED"/>
    <property type="match status" value="1"/>
</dbReference>
<keyword evidence="6" id="KW-0460">Magnesium</keyword>
<evidence type="ECO:0000256" key="2">
    <source>
        <dbReference type="ARBA" id="ARBA00019766"/>
    </source>
</evidence>
<name>A0A814KGG9_9BILA</name>
<keyword evidence="4 5" id="KW-0342">GTP-binding</keyword>
<keyword evidence="3 5" id="KW-0547">Nucleotide-binding</keyword>